<reference evidence="1" key="2">
    <citation type="journal article" date="2015" name="Fish Shellfish Immunol.">
        <title>Early steps in the European eel (Anguilla anguilla)-Vibrio vulnificus interaction in the gills: Role of the RtxA13 toxin.</title>
        <authorList>
            <person name="Callol A."/>
            <person name="Pajuelo D."/>
            <person name="Ebbesson L."/>
            <person name="Teles M."/>
            <person name="MacKenzie S."/>
            <person name="Amaro C."/>
        </authorList>
    </citation>
    <scope>NUCLEOTIDE SEQUENCE</scope>
</reference>
<reference evidence="1" key="1">
    <citation type="submission" date="2014-11" db="EMBL/GenBank/DDBJ databases">
        <authorList>
            <person name="Amaro Gonzalez C."/>
        </authorList>
    </citation>
    <scope>NUCLEOTIDE SEQUENCE</scope>
</reference>
<organism evidence="1">
    <name type="scientific">Anguilla anguilla</name>
    <name type="common">European freshwater eel</name>
    <name type="synonym">Muraena anguilla</name>
    <dbReference type="NCBI Taxonomy" id="7936"/>
    <lineage>
        <taxon>Eukaryota</taxon>
        <taxon>Metazoa</taxon>
        <taxon>Chordata</taxon>
        <taxon>Craniata</taxon>
        <taxon>Vertebrata</taxon>
        <taxon>Euteleostomi</taxon>
        <taxon>Actinopterygii</taxon>
        <taxon>Neopterygii</taxon>
        <taxon>Teleostei</taxon>
        <taxon>Anguilliformes</taxon>
        <taxon>Anguillidae</taxon>
        <taxon>Anguilla</taxon>
    </lineage>
</organism>
<name>A0A0E9R831_ANGAN</name>
<dbReference type="EMBL" id="GBXM01083286">
    <property type="protein sequence ID" value="JAH25291.1"/>
    <property type="molecule type" value="Transcribed_RNA"/>
</dbReference>
<accession>A0A0E9R831</accession>
<evidence type="ECO:0000313" key="1">
    <source>
        <dbReference type="EMBL" id="JAH25291.1"/>
    </source>
</evidence>
<sequence length="10" mass="1122">MRVRGDSTSN</sequence>
<protein>
    <submittedName>
        <fullName evidence="1">Uncharacterized protein</fullName>
    </submittedName>
</protein>
<proteinExistence type="predicted"/>